<reference evidence="3 4" key="1">
    <citation type="submission" date="2018-10" db="EMBL/GenBank/DDBJ databases">
        <title>Lactobacillus sp. R7 and Lactobacillus sp. R19 isolated from fermented mustard green product of Taiwan.</title>
        <authorList>
            <person name="Lin S.-T."/>
        </authorList>
    </citation>
    <scope>NUCLEOTIDE SEQUENCE [LARGE SCALE GENOMIC DNA]</scope>
    <source>
        <strain evidence="3 4">BCRC 81127</strain>
    </source>
</reference>
<evidence type="ECO:0000256" key="1">
    <source>
        <dbReference type="SAM" id="MobiDB-lite"/>
    </source>
</evidence>
<evidence type="ECO:0000313" key="4">
    <source>
        <dbReference type="Proteomes" id="UP000298021"/>
    </source>
</evidence>
<keyword evidence="2" id="KW-0732">Signal</keyword>
<protein>
    <recommendedName>
        <fullName evidence="5">Surface layer protein A domain-containing protein</fullName>
    </recommendedName>
</protein>
<evidence type="ECO:0008006" key="5">
    <source>
        <dbReference type="Google" id="ProtNLM"/>
    </source>
</evidence>
<accession>A0A4Z0JEM6</accession>
<dbReference type="Proteomes" id="UP000298021">
    <property type="component" value="Unassembled WGS sequence"/>
</dbReference>
<evidence type="ECO:0000256" key="2">
    <source>
        <dbReference type="SAM" id="SignalP"/>
    </source>
</evidence>
<sequence>MKNTRIIKKLLFSTLVMSAIAVPAVSSLTTVHANSNDDYIWAILEEGSKKAHDNFAKQFTHFPGNNSPYVPNSNSSSNAADKNENNGVSNSDSSSTNMNSNSTAIVPIKGIVTVNNPGSYTHIVAFSGQDSDLHTSLITNRGLANNTRWLTDEYRYYNGHKYYRVATTEWVKDTRVTDYVER</sequence>
<feature type="region of interest" description="Disordered" evidence="1">
    <location>
        <begin position="62"/>
        <end position="100"/>
    </location>
</feature>
<feature type="compositionally biased region" description="Low complexity" evidence="1">
    <location>
        <begin position="65"/>
        <end position="100"/>
    </location>
</feature>
<keyword evidence="4" id="KW-1185">Reference proteome</keyword>
<dbReference type="OrthoDB" id="2288810at2"/>
<feature type="chain" id="PRO_5021401444" description="Surface layer protein A domain-containing protein" evidence="2">
    <location>
        <begin position="34"/>
        <end position="182"/>
    </location>
</feature>
<feature type="signal peptide" evidence="2">
    <location>
        <begin position="1"/>
        <end position="33"/>
    </location>
</feature>
<proteinExistence type="predicted"/>
<comment type="caution">
    <text evidence="3">The sequence shown here is derived from an EMBL/GenBank/DDBJ whole genome shotgun (WGS) entry which is preliminary data.</text>
</comment>
<dbReference type="RefSeq" id="WP_135374615.1">
    <property type="nucleotide sequence ID" value="NZ_RKLY01000048.1"/>
</dbReference>
<dbReference type="AlphaFoldDB" id="A0A4Z0JEM6"/>
<evidence type="ECO:0000313" key="3">
    <source>
        <dbReference type="EMBL" id="TGD21036.1"/>
    </source>
</evidence>
<organism evidence="3 4">
    <name type="scientific">Companilactobacillus suantsaicola</name>
    <dbReference type="NCBI Taxonomy" id="2487723"/>
    <lineage>
        <taxon>Bacteria</taxon>
        <taxon>Bacillati</taxon>
        <taxon>Bacillota</taxon>
        <taxon>Bacilli</taxon>
        <taxon>Lactobacillales</taxon>
        <taxon>Lactobacillaceae</taxon>
        <taxon>Companilactobacillus</taxon>
    </lineage>
</organism>
<name>A0A4Z0JEM6_9LACO</name>
<gene>
    <name evidence="3" type="ORF">EGT49_12125</name>
</gene>
<dbReference type="EMBL" id="RKLY01000048">
    <property type="protein sequence ID" value="TGD21036.1"/>
    <property type="molecule type" value="Genomic_DNA"/>
</dbReference>